<feature type="DNA-binding region" description="H-T-H motif" evidence="2">
    <location>
        <begin position="32"/>
        <end position="51"/>
    </location>
</feature>
<reference evidence="4 5" key="1">
    <citation type="submission" date="2017-07" db="EMBL/GenBank/DDBJ databases">
        <title>Genome sequencing and assembly of Paenibacillus rigui.</title>
        <authorList>
            <person name="Mayilraj S."/>
        </authorList>
    </citation>
    <scope>NUCLEOTIDE SEQUENCE [LARGE SCALE GENOMIC DNA]</scope>
    <source>
        <strain evidence="4 5">JCM 16352</strain>
    </source>
</reference>
<dbReference type="GO" id="GO:0003677">
    <property type="term" value="F:DNA binding"/>
    <property type="evidence" value="ECO:0007669"/>
    <property type="project" value="UniProtKB-UniRule"/>
</dbReference>
<dbReference type="InterPro" id="IPR050624">
    <property type="entry name" value="HTH-type_Tx_Regulator"/>
</dbReference>
<keyword evidence="1 2" id="KW-0238">DNA-binding</keyword>
<feature type="domain" description="HTH tetR-type" evidence="3">
    <location>
        <begin position="9"/>
        <end position="69"/>
    </location>
</feature>
<evidence type="ECO:0000313" key="4">
    <source>
        <dbReference type="EMBL" id="OXM86307.1"/>
    </source>
</evidence>
<gene>
    <name evidence="4" type="ORF">CF651_10250</name>
</gene>
<name>A0A229URR3_9BACL</name>
<dbReference type="OrthoDB" id="9814200at2"/>
<dbReference type="PANTHER" id="PTHR43479:SF11">
    <property type="entry name" value="ACREF_ENVCD OPERON REPRESSOR-RELATED"/>
    <property type="match status" value="1"/>
</dbReference>
<dbReference type="InterPro" id="IPR036271">
    <property type="entry name" value="Tet_transcr_reg_TetR-rel_C_sf"/>
</dbReference>
<dbReference type="InterPro" id="IPR001647">
    <property type="entry name" value="HTH_TetR"/>
</dbReference>
<dbReference type="AlphaFoldDB" id="A0A229URR3"/>
<dbReference type="SUPFAM" id="SSF46689">
    <property type="entry name" value="Homeodomain-like"/>
    <property type="match status" value="1"/>
</dbReference>
<dbReference type="PROSITE" id="PS50977">
    <property type="entry name" value="HTH_TETR_2"/>
    <property type="match status" value="1"/>
</dbReference>
<evidence type="ECO:0000313" key="5">
    <source>
        <dbReference type="Proteomes" id="UP000215509"/>
    </source>
</evidence>
<keyword evidence="5" id="KW-1185">Reference proteome</keyword>
<organism evidence="4 5">
    <name type="scientific">Paenibacillus rigui</name>
    <dbReference type="NCBI Taxonomy" id="554312"/>
    <lineage>
        <taxon>Bacteria</taxon>
        <taxon>Bacillati</taxon>
        <taxon>Bacillota</taxon>
        <taxon>Bacilli</taxon>
        <taxon>Bacillales</taxon>
        <taxon>Paenibacillaceae</taxon>
        <taxon>Paenibacillus</taxon>
    </lineage>
</organism>
<dbReference type="PANTHER" id="PTHR43479">
    <property type="entry name" value="ACREF/ENVCD OPERON REPRESSOR-RELATED"/>
    <property type="match status" value="1"/>
</dbReference>
<evidence type="ECO:0000256" key="1">
    <source>
        <dbReference type="ARBA" id="ARBA00023125"/>
    </source>
</evidence>
<evidence type="ECO:0000259" key="3">
    <source>
        <dbReference type="PROSITE" id="PS50977"/>
    </source>
</evidence>
<dbReference type="InterPro" id="IPR009057">
    <property type="entry name" value="Homeodomain-like_sf"/>
</dbReference>
<dbReference type="Pfam" id="PF21303">
    <property type="entry name" value="TetR_C_39"/>
    <property type="match status" value="1"/>
</dbReference>
<proteinExistence type="predicted"/>
<dbReference type="Proteomes" id="UP000215509">
    <property type="component" value="Unassembled WGS sequence"/>
</dbReference>
<dbReference type="EMBL" id="NMQW01000015">
    <property type="protein sequence ID" value="OXM86307.1"/>
    <property type="molecule type" value="Genomic_DNA"/>
</dbReference>
<dbReference type="Pfam" id="PF00440">
    <property type="entry name" value="TetR_N"/>
    <property type="match status" value="1"/>
</dbReference>
<dbReference type="RefSeq" id="WP_094014765.1">
    <property type="nucleotide sequence ID" value="NZ_NMQW01000015.1"/>
</dbReference>
<protein>
    <submittedName>
        <fullName evidence="4">TetR family transcriptional regulator</fullName>
    </submittedName>
</protein>
<sequence length="199" mass="23169">MPRISKDPEVRRAEIMDMAMELFAEKGFDETAVSDIVKRVGVAQGTFYYYFKTKQELMIAIMERSMEEQMEFIQSVADNKSLSSRNKLDAILFDKPHHSASYIKMLEFVHHESNAWIHQKLVINKTGRTLPYVVKILEQGNKEGSFHVQSLQETAEFLVTALNFMMDPGFFQWTEEEKEEKIKKMKPLIGRLLGEGLRR</sequence>
<dbReference type="InterPro" id="IPR049149">
    <property type="entry name" value="TetR/AcrR_C"/>
</dbReference>
<dbReference type="Gene3D" id="1.10.357.10">
    <property type="entry name" value="Tetracycline Repressor, domain 2"/>
    <property type="match status" value="1"/>
</dbReference>
<accession>A0A229URR3</accession>
<dbReference type="SUPFAM" id="SSF48498">
    <property type="entry name" value="Tetracyclin repressor-like, C-terminal domain"/>
    <property type="match status" value="1"/>
</dbReference>
<comment type="caution">
    <text evidence="4">The sequence shown here is derived from an EMBL/GenBank/DDBJ whole genome shotgun (WGS) entry which is preliminary data.</text>
</comment>
<evidence type="ECO:0000256" key="2">
    <source>
        <dbReference type="PROSITE-ProRule" id="PRU00335"/>
    </source>
</evidence>
<dbReference type="PRINTS" id="PR00455">
    <property type="entry name" value="HTHTETR"/>
</dbReference>